<keyword evidence="2" id="KW-0521">NADP</keyword>
<dbReference type="AlphaFoldDB" id="A0A8B8IXV3"/>
<dbReference type="SUPFAM" id="SSF51735">
    <property type="entry name" value="NAD(P)-binding Rossmann-fold domains"/>
    <property type="match status" value="1"/>
</dbReference>
<dbReference type="PANTHER" id="PTHR43963">
    <property type="entry name" value="CARBONYL REDUCTASE 1-RELATED"/>
    <property type="match status" value="1"/>
</dbReference>
<dbReference type="PRINTS" id="PR00081">
    <property type="entry name" value="GDHRDH"/>
</dbReference>
<evidence type="ECO:0000256" key="4">
    <source>
        <dbReference type="SAM" id="Phobius"/>
    </source>
</evidence>
<evidence type="ECO:0000256" key="2">
    <source>
        <dbReference type="ARBA" id="ARBA00022857"/>
    </source>
</evidence>
<keyword evidence="3" id="KW-0560">Oxidoreductase</keyword>
<dbReference type="OrthoDB" id="7289984at2759"/>
<dbReference type="InterPro" id="IPR036291">
    <property type="entry name" value="NAD(P)-bd_dom_sf"/>
</dbReference>
<dbReference type="InterPro" id="IPR002347">
    <property type="entry name" value="SDR_fam"/>
</dbReference>
<accession>A0A8B8IXV3</accession>
<sequence>MASDNDKDVFVTSIILAAMNNVSVVVGAASNLGFHVLKKLTRVYKGKVYFTTEDESAGYHIYENLKKTGANIEYFRMDVTYTKSIINFRHHIQDSDERIDLLINNTDYVSTEKNLSHAEKVRRTMSVNFYGYINFGKLVYPLLTENARVVNVSGPAGLLATIENEAIRKKVSNPKLTEDELVAVIQEYEEAVRKGVEKTEGWGMNSHAISKVALSAVTFLQHREWSSRGVVINCVNPGNITSREDRKSTKAYEEGAKAILYLALEAPLTLKGNFVWSNYSVIEWNSDPYVEVTTV</sequence>
<reference evidence="6" key="1">
    <citation type="submission" date="2025-08" db="UniProtKB">
        <authorList>
            <consortium name="RefSeq"/>
        </authorList>
    </citation>
    <scope>IDENTIFICATION</scope>
    <source>
        <tissue evidence="6">Whole body</tissue>
    </source>
</reference>
<keyword evidence="5" id="KW-1185">Reference proteome</keyword>
<dbReference type="OMA" id="NFYGYIN"/>
<organism evidence="5 6">
    <name type="scientific">Vanessa tameamea</name>
    <name type="common">Kamehameha butterfly</name>
    <dbReference type="NCBI Taxonomy" id="334116"/>
    <lineage>
        <taxon>Eukaryota</taxon>
        <taxon>Metazoa</taxon>
        <taxon>Ecdysozoa</taxon>
        <taxon>Arthropoda</taxon>
        <taxon>Hexapoda</taxon>
        <taxon>Insecta</taxon>
        <taxon>Pterygota</taxon>
        <taxon>Neoptera</taxon>
        <taxon>Endopterygota</taxon>
        <taxon>Lepidoptera</taxon>
        <taxon>Glossata</taxon>
        <taxon>Ditrysia</taxon>
        <taxon>Papilionoidea</taxon>
        <taxon>Nymphalidae</taxon>
        <taxon>Nymphalinae</taxon>
        <taxon>Vanessa</taxon>
    </lineage>
</organism>
<dbReference type="Pfam" id="PF00106">
    <property type="entry name" value="adh_short"/>
    <property type="match status" value="1"/>
</dbReference>
<protein>
    <submittedName>
        <fullName evidence="6">Uncharacterized protein LOC113404764</fullName>
    </submittedName>
</protein>
<dbReference type="Proteomes" id="UP001652626">
    <property type="component" value="Chromosome 8"/>
</dbReference>
<dbReference type="GO" id="GO:0016491">
    <property type="term" value="F:oxidoreductase activity"/>
    <property type="evidence" value="ECO:0007669"/>
    <property type="project" value="UniProtKB-KW"/>
</dbReference>
<feature type="transmembrane region" description="Helical" evidence="4">
    <location>
        <begin position="14"/>
        <end position="37"/>
    </location>
</feature>
<keyword evidence="4" id="KW-0472">Membrane</keyword>
<keyword evidence="4" id="KW-1133">Transmembrane helix</keyword>
<evidence type="ECO:0000256" key="3">
    <source>
        <dbReference type="ARBA" id="ARBA00023002"/>
    </source>
</evidence>
<keyword evidence="4" id="KW-0812">Transmembrane</keyword>
<name>A0A8B8IXV3_VANTA</name>
<gene>
    <name evidence="6" type="primary">LOC113404764</name>
</gene>
<dbReference type="GeneID" id="113404764"/>
<evidence type="ECO:0000313" key="6">
    <source>
        <dbReference type="RefSeq" id="XP_026501552.2"/>
    </source>
</evidence>
<dbReference type="PANTHER" id="PTHR43963:SF6">
    <property type="entry name" value="CHAIN DEHYDROGENASE FAMILY PROTEIN, PUTATIVE (AFU_ORTHOLOGUE AFUA_3G15350)-RELATED"/>
    <property type="match status" value="1"/>
</dbReference>
<evidence type="ECO:0000313" key="5">
    <source>
        <dbReference type="Proteomes" id="UP001652626"/>
    </source>
</evidence>
<proteinExistence type="inferred from homology"/>
<dbReference type="Gene3D" id="3.40.50.720">
    <property type="entry name" value="NAD(P)-binding Rossmann-like Domain"/>
    <property type="match status" value="1"/>
</dbReference>
<comment type="similarity">
    <text evidence="1">Belongs to the short-chain dehydrogenases/reductases (SDR) family.</text>
</comment>
<dbReference type="RefSeq" id="XP_026501552.2">
    <property type="nucleotide sequence ID" value="XM_026645767.2"/>
</dbReference>
<evidence type="ECO:0000256" key="1">
    <source>
        <dbReference type="ARBA" id="ARBA00006484"/>
    </source>
</evidence>